<name>B2UND7_AKKM8</name>
<dbReference type="RefSeq" id="WP_012419464.1">
    <property type="nucleotide sequence ID" value="NC_010655.1"/>
</dbReference>
<proteinExistence type="predicted"/>
<keyword evidence="2" id="KW-1185">Reference proteome</keyword>
<evidence type="ECO:0000313" key="2">
    <source>
        <dbReference type="Proteomes" id="UP000001031"/>
    </source>
</evidence>
<sequence length="480" mass="55284">MNFKTIRKVGIPALLTGTFVLSAEDSSGAPTYKEATIATLTASRANLQMKRTFAEQEKLLTAEQKKLWKIFKSSPHFTSILPEIKLNMDISGIYESTGGIYIPFARCEDIAETDITIKDRYRKFPYKSIVFDPANRGYYSVCVHYFINNDYILPTYDVPDFIKYHHDCYFYTSKSELDKLSEQEKKYIQTLDKALNTIYHSIYGIGYAKIDTDKLKKGHLAAYLYNHYRLIGGTEYIDKSSLPKVLCANARQQRKKNKEIMASWKRHVKKLETTTPRERNKGVRRKFSHWIKERSELETSFYDILGYPISVYDLIKSFAGNFSSSHYHICGGCFGEIYYSSGSSCLPGFTGIPFPEDLSKDFKALNAILDHIRERQAMNLHIRCWSLSKRIKYLLNENLPHGGTRHEAYLNGSPEFRQILEDKVNTVLLYNKRLCLNADRMTKEMPKCIADTRALDSYIKKNYALKVSDQNAAQAQNPGK</sequence>
<dbReference type="AlphaFoldDB" id="B2UND7"/>
<dbReference type="PaxDb" id="349741-Amuc_0411"/>
<dbReference type="Proteomes" id="UP000001031">
    <property type="component" value="Chromosome"/>
</dbReference>
<dbReference type="EMBL" id="CP001071">
    <property type="protein sequence ID" value="ACD04249.1"/>
    <property type="molecule type" value="Genomic_DNA"/>
</dbReference>
<gene>
    <name evidence="1" type="ordered locus">Amuc_0411</name>
</gene>
<accession>B2UND7</accession>
<protein>
    <submittedName>
        <fullName evidence="1">Uncharacterized protein</fullName>
    </submittedName>
</protein>
<dbReference type="KEGG" id="amu:Amuc_0411"/>
<evidence type="ECO:0000313" key="1">
    <source>
        <dbReference type="EMBL" id="ACD04249.1"/>
    </source>
</evidence>
<organism evidence="1 2">
    <name type="scientific">Akkermansia muciniphila (strain ATCC BAA-835 / DSM 22959 / JCM 33894 / BCRC 81048 / CCUG 64013 / CIP 107961 / Muc)</name>
    <dbReference type="NCBI Taxonomy" id="349741"/>
    <lineage>
        <taxon>Bacteria</taxon>
        <taxon>Pseudomonadati</taxon>
        <taxon>Verrucomicrobiota</taxon>
        <taxon>Verrucomicrobiia</taxon>
        <taxon>Verrucomicrobiales</taxon>
        <taxon>Akkermansiaceae</taxon>
        <taxon>Akkermansia</taxon>
    </lineage>
</organism>
<dbReference type="HOGENOM" id="CLU_568201_0_0_0"/>
<reference evidence="2" key="1">
    <citation type="journal article" date="2011" name="PLoS ONE">
        <title>The genome of Akkermansia muciniphila, a dedicated intestinal mucin degrader, and its use in exploring intestinal metagenomes.</title>
        <authorList>
            <person name="van Passel M.W."/>
            <person name="Kant R."/>
            <person name="Zoetendal E.G."/>
            <person name="Plugge C.M."/>
            <person name="Derrien M."/>
            <person name="Malfatti S.A."/>
            <person name="Chain P.S."/>
            <person name="Woyke T."/>
            <person name="Palva A."/>
            <person name="de Vos W.M."/>
            <person name="Smidt H."/>
        </authorList>
    </citation>
    <scope>NUCLEOTIDE SEQUENCE [LARGE SCALE GENOMIC DNA]</scope>
    <source>
        <strain evidence="2">ATCC BAA-835 / DSM 22959 / JCM 33894 / BCRC 81048 / CCUG 64013 / CIP 107961 / Muc</strain>
    </source>
</reference>